<evidence type="ECO:0000259" key="1">
    <source>
        <dbReference type="Pfam" id="PF07727"/>
    </source>
</evidence>
<dbReference type="InterPro" id="IPR043502">
    <property type="entry name" value="DNA/RNA_pol_sf"/>
</dbReference>
<gene>
    <name evidence="2" type="ORF">Tco_0921941</name>
</gene>
<proteinExistence type="predicted"/>
<reference evidence="2" key="2">
    <citation type="submission" date="2022-01" db="EMBL/GenBank/DDBJ databases">
        <authorList>
            <person name="Yamashiro T."/>
            <person name="Shiraishi A."/>
            <person name="Satake H."/>
            <person name="Nakayama K."/>
        </authorList>
    </citation>
    <scope>NUCLEOTIDE SEQUENCE</scope>
</reference>
<keyword evidence="2" id="KW-0548">Nucleotidyltransferase</keyword>
<dbReference type="Pfam" id="PF07727">
    <property type="entry name" value="RVT_2"/>
    <property type="match status" value="2"/>
</dbReference>
<dbReference type="CDD" id="cd09272">
    <property type="entry name" value="RNase_HI_RT_Ty1"/>
    <property type="match status" value="1"/>
</dbReference>
<dbReference type="EMBL" id="BQNB010014713">
    <property type="protein sequence ID" value="GJT31522.1"/>
    <property type="molecule type" value="Genomic_DNA"/>
</dbReference>
<feature type="domain" description="Reverse transcriptase Ty1/copia-type" evidence="1">
    <location>
        <begin position="97"/>
        <end position="158"/>
    </location>
</feature>
<keyword evidence="3" id="KW-1185">Reference proteome</keyword>
<protein>
    <submittedName>
        <fullName evidence="2">RNA-directed DNA polymerase</fullName>
    </submittedName>
</protein>
<dbReference type="PANTHER" id="PTHR11439">
    <property type="entry name" value="GAG-POL-RELATED RETROTRANSPOSON"/>
    <property type="match status" value="1"/>
</dbReference>
<organism evidence="2 3">
    <name type="scientific">Tanacetum coccineum</name>
    <dbReference type="NCBI Taxonomy" id="301880"/>
    <lineage>
        <taxon>Eukaryota</taxon>
        <taxon>Viridiplantae</taxon>
        <taxon>Streptophyta</taxon>
        <taxon>Embryophyta</taxon>
        <taxon>Tracheophyta</taxon>
        <taxon>Spermatophyta</taxon>
        <taxon>Magnoliopsida</taxon>
        <taxon>eudicotyledons</taxon>
        <taxon>Gunneridae</taxon>
        <taxon>Pentapetalae</taxon>
        <taxon>asterids</taxon>
        <taxon>campanulids</taxon>
        <taxon>Asterales</taxon>
        <taxon>Asteraceae</taxon>
        <taxon>Asteroideae</taxon>
        <taxon>Anthemideae</taxon>
        <taxon>Anthemidinae</taxon>
        <taxon>Tanacetum</taxon>
    </lineage>
</organism>
<dbReference type="Proteomes" id="UP001151760">
    <property type="component" value="Unassembled WGS sequence"/>
</dbReference>
<name>A0ABQ5CYF1_9ASTR</name>
<evidence type="ECO:0000313" key="3">
    <source>
        <dbReference type="Proteomes" id="UP001151760"/>
    </source>
</evidence>
<dbReference type="PANTHER" id="PTHR11439:SF508">
    <property type="entry name" value="RNA-DIRECTED DNA POLYMERASE"/>
    <property type="match status" value="1"/>
</dbReference>
<accession>A0ABQ5CYF1</accession>
<feature type="domain" description="Reverse transcriptase Ty1/copia-type" evidence="1">
    <location>
        <begin position="162"/>
        <end position="256"/>
    </location>
</feature>
<evidence type="ECO:0000313" key="2">
    <source>
        <dbReference type="EMBL" id="GJT31522.1"/>
    </source>
</evidence>
<reference evidence="2" key="1">
    <citation type="journal article" date="2022" name="Int. J. Mol. Sci.">
        <title>Draft Genome of Tanacetum Coccineum: Genomic Comparison of Closely Related Tanacetum-Family Plants.</title>
        <authorList>
            <person name="Yamashiro T."/>
            <person name="Shiraishi A."/>
            <person name="Nakayama K."/>
            <person name="Satake H."/>
        </authorList>
    </citation>
    <scope>NUCLEOTIDE SEQUENCE</scope>
</reference>
<keyword evidence="2" id="KW-0695">RNA-directed DNA polymerase</keyword>
<dbReference type="GO" id="GO:0003964">
    <property type="term" value="F:RNA-directed DNA polymerase activity"/>
    <property type="evidence" value="ECO:0007669"/>
    <property type="project" value="UniProtKB-KW"/>
</dbReference>
<dbReference type="InterPro" id="IPR013103">
    <property type="entry name" value="RVT_2"/>
</dbReference>
<comment type="caution">
    <text evidence="2">The sequence shown here is derived from an EMBL/GenBank/DDBJ whole genome shotgun (WGS) entry which is preliminary data.</text>
</comment>
<sequence>MVVIKANIGSDVSSIHQPWLILLGAGDEDAALYDDENISEGEGLDLYNLDLLFQNDRNNRTDEGQSIRSVENFSFAIRLNKTVEPKSYKESVQDSKQGIDYEETFSPVVKMVTVRCVLSLAVQSNWSIYQLDINNAFLYGDLEEEVYMTLPEGYFSPNDKRNDLSLYTKSVGESFVVLLMYVDDILITGNDLIEIEKCKDLLNSKFLIKDLGELNYFLRIEVIKNDCGICLSQRKYNLELLSEFGMLACKPSKIPLYVSKNKNKPVKLVDYEKLLDNLSQDMHAPKLIDMKNAFKVLRYIKHSPGKGIQYSKSNDFQVSAYVDSDWAKCIATRKSITGYAVYLGNCLVSWKSKRQTVLAKSSAEAEFRAMSSVACEIIWILKILTELNVKYKTPVDMFCDNNAAMQIATNPVFHERTKHFEIDLFFLREKISEGIFKTIKVKSKNNVSNLFTKRLPIQVHKRFCDQLHLVEHFQA</sequence>
<keyword evidence="2" id="KW-0808">Transferase</keyword>
<dbReference type="SUPFAM" id="SSF56672">
    <property type="entry name" value="DNA/RNA polymerases"/>
    <property type="match status" value="1"/>
</dbReference>